<evidence type="ECO:0000313" key="1">
    <source>
        <dbReference type="EMBL" id="MEE2061696.1"/>
    </source>
</evidence>
<evidence type="ECO:0000313" key="2">
    <source>
        <dbReference type="Proteomes" id="UP001336020"/>
    </source>
</evidence>
<reference evidence="1 2" key="1">
    <citation type="submission" date="2023-07" db="EMBL/GenBank/DDBJ databases">
        <authorList>
            <person name="Girao M."/>
            <person name="Carvalho M.F."/>
        </authorList>
    </citation>
    <scope>NUCLEOTIDE SEQUENCE [LARGE SCALE GENOMIC DNA]</scope>
    <source>
        <strain evidence="1 2">YIM65754</strain>
    </source>
</reference>
<dbReference type="Proteomes" id="UP001336020">
    <property type="component" value="Unassembled WGS sequence"/>
</dbReference>
<sequence>MIVWTAALTAPAFTHSDSDSGCAFSHAAAASDAAEAARTLALAYAAPAGSEVTITIDGRPATCATLAAALTGQPDPTPVLDAADALDERISA</sequence>
<name>A0ABU7LJF7_9NOCA</name>
<dbReference type="RefSeq" id="WP_330136844.1">
    <property type="nucleotide sequence ID" value="NZ_JAUTXY010000021.1"/>
</dbReference>
<accession>A0ABU7LJF7</accession>
<organism evidence="1 2">
    <name type="scientific">Rhodococcus artemisiae</name>
    <dbReference type="NCBI Taxonomy" id="714159"/>
    <lineage>
        <taxon>Bacteria</taxon>
        <taxon>Bacillati</taxon>
        <taxon>Actinomycetota</taxon>
        <taxon>Actinomycetes</taxon>
        <taxon>Mycobacteriales</taxon>
        <taxon>Nocardiaceae</taxon>
        <taxon>Rhodococcus</taxon>
    </lineage>
</organism>
<gene>
    <name evidence="1" type="ORF">Q7514_29655</name>
</gene>
<keyword evidence="2" id="KW-1185">Reference proteome</keyword>
<dbReference type="EMBL" id="JAUTXY010000021">
    <property type="protein sequence ID" value="MEE2061696.1"/>
    <property type="molecule type" value="Genomic_DNA"/>
</dbReference>
<proteinExistence type="predicted"/>
<comment type="caution">
    <text evidence="1">The sequence shown here is derived from an EMBL/GenBank/DDBJ whole genome shotgun (WGS) entry which is preliminary data.</text>
</comment>
<protein>
    <submittedName>
        <fullName evidence="1">Uncharacterized protein</fullName>
    </submittedName>
</protein>